<feature type="domain" description="FHA" evidence="2">
    <location>
        <begin position="375"/>
        <end position="440"/>
    </location>
</feature>
<dbReference type="EMBL" id="JAFCMP010000079">
    <property type="protein sequence ID" value="KAG5187994.1"/>
    <property type="molecule type" value="Genomic_DNA"/>
</dbReference>
<dbReference type="PROSITE" id="PS51698">
    <property type="entry name" value="U_BOX"/>
    <property type="match status" value="1"/>
</dbReference>
<protein>
    <submittedName>
        <fullName evidence="4">WD repeat, SAM and U-box domain-containing 1</fullName>
    </submittedName>
</protein>
<dbReference type="Gene3D" id="3.30.40.10">
    <property type="entry name" value="Zinc/RING finger domain, C3HC4 (zinc finger)"/>
    <property type="match status" value="1"/>
</dbReference>
<dbReference type="SUPFAM" id="SSF49879">
    <property type="entry name" value="SMAD/FHA domain"/>
    <property type="match status" value="2"/>
</dbReference>
<dbReference type="InterPro" id="IPR013083">
    <property type="entry name" value="Znf_RING/FYVE/PHD"/>
</dbReference>
<evidence type="ECO:0000313" key="4">
    <source>
        <dbReference type="EMBL" id="KAG5187994.1"/>
    </source>
</evidence>
<dbReference type="AlphaFoldDB" id="A0A835Z8M7"/>
<name>A0A835Z8M7_9STRA</name>
<feature type="domain" description="FHA" evidence="2">
    <location>
        <begin position="135"/>
        <end position="187"/>
    </location>
</feature>
<dbReference type="Pfam" id="PF04564">
    <property type="entry name" value="U-box"/>
    <property type="match status" value="1"/>
</dbReference>
<dbReference type="PANTHER" id="PTHR46573">
    <property type="entry name" value="WD REPEAT, SAM AND U-BOX DOMAIN-CONTAINING PROTEIN 1"/>
    <property type="match status" value="1"/>
</dbReference>
<dbReference type="Pfam" id="PF00498">
    <property type="entry name" value="FHA"/>
    <property type="match status" value="2"/>
</dbReference>
<dbReference type="GO" id="GO:0004842">
    <property type="term" value="F:ubiquitin-protein transferase activity"/>
    <property type="evidence" value="ECO:0007669"/>
    <property type="project" value="InterPro"/>
</dbReference>
<dbReference type="InterPro" id="IPR000253">
    <property type="entry name" value="FHA_dom"/>
</dbReference>
<gene>
    <name evidence="4" type="ORF">JKP88DRAFT_269541</name>
</gene>
<dbReference type="Proteomes" id="UP000664859">
    <property type="component" value="Unassembled WGS sequence"/>
</dbReference>
<dbReference type="CDD" id="cd16655">
    <property type="entry name" value="RING-Ubox_WDSUB1-like"/>
    <property type="match status" value="1"/>
</dbReference>
<evidence type="ECO:0000259" key="3">
    <source>
        <dbReference type="PROSITE" id="PS51698"/>
    </source>
</evidence>
<dbReference type="InterPro" id="IPR008984">
    <property type="entry name" value="SMAD_FHA_dom_sf"/>
</dbReference>
<dbReference type="InterPro" id="IPR003613">
    <property type="entry name" value="Ubox_domain"/>
</dbReference>
<dbReference type="SMART" id="SM00504">
    <property type="entry name" value="Ubox"/>
    <property type="match status" value="1"/>
</dbReference>
<dbReference type="PROSITE" id="PS50006">
    <property type="entry name" value="FHA_DOMAIN"/>
    <property type="match status" value="2"/>
</dbReference>
<feature type="region of interest" description="Disordered" evidence="1">
    <location>
        <begin position="217"/>
        <end position="281"/>
    </location>
</feature>
<dbReference type="Gene3D" id="2.60.200.20">
    <property type="match status" value="2"/>
</dbReference>
<dbReference type="SUPFAM" id="SSF57850">
    <property type="entry name" value="RING/U-box"/>
    <property type="match status" value="1"/>
</dbReference>
<feature type="domain" description="U-box" evidence="3">
    <location>
        <begin position="12"/>
        <end position="85"/>
    </location>
</feature>
<evidence type="ECO:0000256" key="1">
    <source>
        <dbReference type="SAM" id="MobiDB-lite"/>
    </source>
</evidence>
<keyword evidence="5" id="KW-1185">Reference proteome</keyword>
<accession>A0A835Z8M7</accession>
<dbReference type="GO" id="GO:0016567">
    <property type="term" value="P:protein ubiquitination"/>
    <property type="evidence" value="ECO:0007669"/>
    <property type="project" value="InterPro"/>
</dbReference>
<comment type="caution">
    <text evidence="4">The sequence shown here is derived from an EMBL/GenBank/DDBJ whole genome shotgun (WGS) entry which is preliminary data.</text>
</comment>
<proteinExistence type="predicted"/>
<sequence>MITRPVLVKGHRLRDEFACPITRELMRDPVIAADGHTYDREAIEMWLRTHDTSPKAGQPMDHLFLVPNHNLKRLIKDLIYEGGEGLYVKEEGADCGPDAPYRFALVPEHVLILKCLGPVESDWNGKTFRVTERGCVGGRKMPAELHGADFMHFSDATVSRKHFEVFFDKTDKCFKIRDEGSAGGTFVRVPYGVPKPLYPGLMIMLGKHQLLVTEPNRGDKQAPRLPPRSEPDVLPDDSGVDMAADSKDGSRPSTPVCQSMGGKGGRLRGEDGTGGGHVANATHMGGLDAALAVEEAPGGADDDSVADTPSPAMAAESKDDGAAMAMDEGDERSFGAAYEVEAKLARGHRALHLECFAPEGTPIQGRQYAVGRDGATLGRKQSNSIAFSHMANGQLMGIDSSISGEHARVEYSAARDCLLVLDGTPAKPSTNGTWFRLSQMHARSAPHALRDGMELLVGTVRFSAAHEMMVVEVELFTPQDAAKYMER</sequence>
<dbReference type="OrthoDB" id="424220at2759"/>
<dbReference type="CDD" id="cd00060">
    <property type="entry name" value="FHA"/>
    <property type="match status" value="1"/>
</dbReference>
<evidence type="ECO:0000259" key="2">
    <source>
        <dbReference type="PROSITE" id="PS50006"/>
    </source>
</evidence>
<evidence type="ECO:0000313" key="5">
    <source>
        <dbReference type="Proteomes" id="UP000664859"/>
    </source>
</evidence>
<dbReference type="PANTHER" id="PTHR46573:SF1">
    <property type="entry name" value="WD REPEAT, SAM AND U-BOX DOMAIN-CONTAINING PROTEIN 1"/>
    <property type="match status" value="1"/>
</dbReference>
<reference evidence="4" key="1">
    <citation type="submission" date="2021-02" db="EMBL/GenBank/DDBJ databases">
        <title>First Annotated Genome of the Yellow-green Alga Tribonema minus.</title>
        <authorList>
            <person name="Mahan K.M."/>
        </authorList>
    </citation>
    <scope>NUCLEOTIDE SEQUENCE</scope>
    <source>
        <strain evidence="4">UTEX B ZZ1240</strain>
    </source>
</reference>
<organism evidence="4 5">
    <name type="scientific">Tribonema minus</name>
    <dbReference type="NCBI Taxonomy" id="303371"/>
    <lineage>
        <taxon>Eukaryota</taxon>
        <taxon>Sar</taxon>
        <taxon>Stramenopiles</taxon>
        <taxon>Ochrophyta</taxon>
        <taxon>PX clade</taxon>
        <taxon>Xanthophyceae</taxon>
        <taxon>Tribonematales</taxon>
        <taxon>Tribonemataceae</taxon>
        <taxon>Tribonema</taxon>
    </lineage>
</organism>
<feature type="compositionally biased region" description="Basic and acidic residues" evidence="1">
    <location>
        <begin position="217"/>
        <end position="231"/>
    </location>
</feature>
<dbReference type="InterPro" id="IPR052085">
    <property type="entry name" value="WD-SAM-U-box"/>
</dbReference>
<feature type="region of interest" description="Disordered" evidence="1">
    <location>
        <begin position="295"/>
        <end position="327"/>
    </location>
</feature>